<organism evidence="2 3">
    <name type="scientific">Phytophthora rubi</name>
    <dbReference type="NCBI Taxonomy" id="129364"/>
    <lineage>
        <taxon>Eukaryota</taxon>
        <taxon>Sar</taxon>
        <taxon>Stramenopiles</taxon>
        <taxon>Oomycota</taxon>
        <taxon>Peronosporomycetes</taxon>
        <taxon>Peronosporales</taxon>
        <taxon>Peronosporaceae</taxon>
        <taxon>Phytophthora</taxon>
    </lineage>
</organism>
<feature type="chain" id="PRO_5025597138" description="Secreted protein" evidence="1">
    <location>
        <begin position="22"/>
        <end position="84"/>
    </location>
</feature>
<evidence type="ECO:0008006" key="4">
    <source>
        <dbReference type="Google" id="ProtNLM"/>
    </source>
</evidence>
<evidence type="ECO:0000256" key="1">
    <source>
        <dbReference type="SAM" id="SignalP"/>
    </source>
</evidence>
<accession>A0A6A3H644</accession>
<name>A0A6A3H644_9STRA</name>
<gene>
    <name evidence="2" type="ORF">PR001_g28935</name>
</gene>
<dbReference type="EMBL" id="QXFV01005481">
    <property type="protein sequence ID" value="KAE8964790.1"/>
    <property type="molecule type" value="Genomic_DNA"/>
</dbReference>
<reference evidence="2 3" key="1">
    <citation type="submission" date="2018-09" db="EMBL/GenBank/DDBJ databases">
        <title>Genomic investigation of the strawberry pathogen Phytophthora fragariae indicates pathogenicity is determined by transcriptional variation in three key races.</title>
        <authorList>
            <person name="Adams T.M."/>
            <person name="Armitage A.D."/>
            <person name="Sobczyk M.K."/>
            <person name="Bates H.J."/>
            <person name="Dunwell J.M."/>
            <person name="Nellist C.F."/>
            <person name="Harrison R.J."/>
        </authorList>
    </citation>
    <scope>NUCLEOTIDE SEQUENCE [LARGE SCALE GENOMIC DNA]</scope>
    <source>
        <strain evidence="2 3">SCRP249</strain>
    </source>
</reference>
<sequence length="84" mass="9198">MGYCVCVLCIVSSCTWLRGEGHSVCWTVFCASRARMLLNLMRKRLRAEGAGMLRNRARAACSLISCCSDAMLDVTNLCSRSSNG</sequence>
<evidence type="ECO:0000313" key="3">
    <source>
        <dbReference type="Proteomes" id="UP000429607"/>
    </source>
</evidence>
<dbReference type="Proteomes" id="UP000429607">
    <property type="component" value="Unassembled WGS sequence"/>
</dbReference>
<dbReference type="AlphaFoldDB" id="A0A6A3H644"/>
<protein>
    <recommendedName>
        <fullName evidence="4">Secreted protein</fullName>
    </recommendedName>
</protein>
<keyword evidence="1" id="KW-0732">Signal</keyword>
<evidence type="ECO:0000313" key="2">
    <source>
        <dbReference type="EMBL" id="KAE8964790.1"/>
    </source>
</evidence>
<comment type="caution">
    <text evidence="2">The sequence shown here is derived from an EMBL/GenBank/DDBJ whole genome shotgun (WGS) entry which is preliminary data.</text>
</comment>
<feature type="signal peptide" evidence="1">
    <location>
        <begin position="1"/>
        <end position="21"/>
    </location>
</feature>
<proteinExistence type="predicted"/>